<comment type="caution">
    <text evidence="1">The sequence shown here is derived from an EMBL/GenBank/DDBJ whole genome shotgun (WGS) entry which is preliminary data.</text>
</comment>
<evidence type="ECO:0000313" key="2">
    <source>
        <dbReference type="Proteomes" id="UP001186944"/>
    </source>
</evidence>
<keyword evidence="2" id="KW-1185">Reference proteome</keyword>
<dbReference type="EMBL" id="VSWD01000002">
    <property type="protein sequence ID" value="KAK3107862.1"/>
    <property type="molecule type" value="Genomic_DNA"/>
</dbReference>
<gene>
    <name evidence="1" type="ORF">FSP39_023803</name>
</gene>
<dbReference type="AlphaFoldDB" id="A0AA88YSW4"/>
<proteinExistence type="predicted"/>
<accession>A0AA88YSW4</accession>
<name>A0AA88YSW4_PINIB</name>
<dbReference type="Proteomes" id="UP001186944">
    <property type="component" value="Unassembled WGS sequence"/>
</dbReference>
<organism evidence="1 2">
    <name type="scientific">Pinctada imbricata</name>
    <name type="common">Atlantic pearl-oyster</name>
    <name type="synonym">Pinctada martensii</name>
    <dbReference type="NCBI Taxonomy" id="66713"/>
    <lineage>
        <taxon>Eukaryota</taxon>
        <taxon>Metazoa</taxon>
        <taxon>Spiralia</taxon>
        <taxon>Lophotrochozoa</taxon>
        <taxon>Mollusca</taxon>
        <taxon>Bivalvia</taxon>
        <taxon>Autobranchia</taxon>
        <taxon>Pteriomorphia</taxon>
        <taxon>Pterioida</taxon>
        <taxon>Pterioidea</taxon>
        <taxon>Pteriidae</taxon>
        <taxon>Pinctada</taxon>
    </lineage>
</organism>
<protein>
    <submittedName>
        <fullName evidence="1">Uncharacterized protein</fullName>
    </submittedName>
</protein>
<reference evidence="1" key="1">
    <citation type="submission" date="2019-08" db="EMBL/GenBank/DDBJ databases">
        <title>The improved chromosome-level genome for the pearl oyster Pinctada fucata martensii using PacBio sequencing and Hi-C.</title>
        <authorList>
            <person name="Zheng Z."/>
        </authorList>
    </citation>
    <scope>NUCLEOTIDE SEQUENCE</scope>
    <source>
        <strain evidence="1">ZZ-2019</strain>
        <tissue evidence="1">Adductor muscle</tissue>
    </source>
</reference>
<evidence type="ECO:0000313" key="1">
    <source>
        <dbReference type="EMBL" id="KAK3107862.1"/>
    </source>
</evidence>
<sequence>MESSSPSDSSIYCEKDVPKTVNSWKKYHLESIGIFYDDKVSTISDITTLLKGQIAPKSREIYCKLPDIMQIIIEFTKQLLQFSYKSQYIELYLAEEVSSIFSKFESSVDKFKLKDTNGFLENKSNDRVFRRWTTYTADFLLYLRVFIARLQNVSYSCDMTARKGCFTQLFMSFMNMFLLRAEIGDAYKGEITVKGRRISGIPDVRFPCFSAYNKTIQVVTVAEVKHKSSFCKSGKNCSFSVHDLSDAVLGQHGAQLLIERKNSYFKPAVSGIICIGTCFYLLNIEEEKYVSLQDKVIENRKPSKILYTRPYNFLNAADRCEILELCFWLGYLQLNAYKEMEL</sequence>